<accession>A0A6G8PTB1</accession>
<evidence type="ECO:0000256" key="1">
    <source>
        <dbReference type="SAM" id="Coils"/>
    </source>
</evidence>
<dbReference type="AlphaFoldDB" id="A0A6G8PTB1"/>
<keyword evidence="3" id="KW-1185">Reference proteome</keyword>
<organism evidence="2 3">
    <name type="scientific">Rubrobacter marinus</name>
    <dbReference type="NCBI Taxonomy" id="2653852"/>
    <lineage>
        <taxon>Bacteria</taxon>
        <taxon>Bacillati</taxon>
        <taxon>Actinomycetota</taxon>
        <taxon>Rubrobacteria</taxon>
        <taxon>Rubrobacterales</taxon>
        <taxon>Rubrobacteraceae</taxon>
        <taxon>Rubrobacter</taxon>
    </lineage>
</organism>
<sequence length="144" mass="15799">MSEEPSIPPAEAALLLGIPEEEARSLAGPDGGVPPEALLRRTGAAVLELARELARAREEAGGLAGQLKEVRATNLRLRDELKAGVGERRRLTDEVLELRAAAEERLMLMERIERIAGIEAELEEAEAELHRLRSRGILARLLDR</sequence>
<name>A0A6G8PTB1_9ACTN</name>
<protein>
    <submittedName>
        <fullName evidence="2">Uncharacterized protein</fullName>
    </submittedName>
</protein>
<dbReference type="Proteomes" id="UP000502706">
    <property type="component" value="Chromosome"/>
</dbReference>
<proteinExistence type="predicted"/>
<dbReference type="EMBL" id="CP045121">
    <property type="protein sequence ID" value="QIN77729.1"/>
    <property type="molecule type" value="Genomic_DNA"/>
</dbReference>
<reference evidence="2 3" key="1">
    <citation type="submission" date="2019-10" db="EMBL/GenBank/DDBJ databases">
        <title>Rubrobacter sp nov SCSIO 52915 isolated from a deep-sea sediment in the South China Sea.</title>
        <authorList>
            <person name="Chen R.W."/>
        </authorList>
    </citation>
    <scope>NUCLEOTIDE SEQUENCE [LARGE SCALE GENOMIC DNA]</scope>
    <source>
        <strain evidence="2 3">SCSIO 52915</strain>
    </source>
</reference>
<evidence type="ECO:0000313" key="3">
    <source>
        <dbReference type="Proteomes" id="UP000502706"/>
    </source>
</evidence>
<gene>
    <name evidence="2" type="ORF">GBA65_03475</name>
</gene>
<dbReference type="KEGG" id="rmar:GBA65_03475"/>
<feature type="coiled-coil region" evidence="1">
    <location>
        <begin position="108"/>
        <end position="135"/>
    </location>
</feature>
<dbReference type="RefSeq" id="WP_166395409.1">
    <property type="nucleotide sequence ID" value="NZ_CP045121.1"/>
</dbReference>
<keyword evidence="1" id="KW-0175">Coiled coil</keyword>
<evidence type="ECO:0000313" key="2">
    <source>
        <dbReference type="EMBL" id="QIN77729.1"/>
    </source>
</evidence>